<evidence type="ECO:0000256" key="1">
    <source>
        <dbReference type="ARBA" id="ARBA00007637"/>
    </source>
</evidence>
<sequence>MSSSPKLIIAVTGGCGDIGLGIVKRALEDGHTVVAIDHINPDLAHGKLPLHERITYQQAELANYDAFLEAVRGCDALVHLAAVYSLQDPKNPDGPLLRDIPEHVVHNTNTALSWNALNVAAQLGIKRVALASSVNAVGLIFSKHPRLDYLPLDEAHPCYPEDAYSLCKVAVEQQGATFARKYPDMRIATIRPHWVVTDELGYDPVLLDSLKGAVKDLWGWVTNSALARAFVLSLTVPESQFPCGHETFFTVAPTIAQQTSSMELVKKHFPEVTDFRREYKGNEGFYDCSKAERLLGWTERAFPWTGESA</sequence>
<accession>A0A427XNM6</accession>
<organism evidence="5 6">
    <name type="scientific">Apiotrichum porosum</name>
    <dbReference type="NCBI Taxonomy" id="105984"/>
    <lineage>
        <taxon>Eukaryota</taxon>
        <taxon>Fungi</taxon>
        <taxon>Dikarya</taxon>
        <taxon>Basidiomycota</taxon>
        <taxon>Agaricomycotina</taxon>
        <taxon>Tremellomycetes</taxon>
        <taxon>Trichosporonales</taxon>
        <taxon>Trichosporonaceae</taxon>
        <taxon>Apiotrichum</taxon>
    </lineage>
</organism>
<keyword evidence="6" id="KW-1185">Reference proteome</keyword>
<protein>
    <recommendedName>
        <fullName evidence="4">NAD-dependent epimerase/dehydratase domain-containing protein</fullName>
    </recommendedName>
</protein>
<dbReference type="STRING" id="105984.A0A427XNM6"/>
<evidence type="ECO:0000256" key="3">
    <source>
        <dbReference type="ARBA" id="ARBA00023027"/>
    </source>
</evidence>
<dbReference type="InterPro" id="IPR001509">
    <property type="entry name" value="Epimerase_deHydtase"/>
</dbReference>
<evidence type="ECO:0000313" key="5">
    <source>
        <dbReference type="EMBL" id="RSH80374.1"/>
    </source>
</evidence>
<dbReference type="GO" id="GO:0016491">
    <property type="term" value="F:oxidoreductase activity"/>
    <property type="evidence" value="ECO:0007669"/>
    <property type="project" value="UniProtKB-KW"/>
</dbReference>
<keyword evidence="3" id="KW-0520">NAD</keyword>
<gene>
    <name evidence="5" type="ORF">EHS24_008950</name>
</gene>
<dbReference type="Pfam" id="PF01370">
    <property type="entry name" value="Epimerase"/>
    <property type="match status" value="1"/>
</dbReference>
<comment type="caution">
    <text evidence="5">The sequence shown here is derived from an EMBL/GenBank/DDBJ whole genome shotgun (WGS) entry which is preliminary data.</text>
</comment>
<dbReference type="GeneID" id="39593493"/>
<dbReference type="EMBL" id="RSCE01000008">
    <property type="protein sequence ID" value="RSH80374.1"/>
    <property type="molecule type" value="Genomic_DNA"/>
</dbReference>
<dbReference type="Gene3D" id="3.40.50.720">
    <property type="entry name" value="NAD(P)-binding Rossmann-like Domain"/>
    <property type="match status" value="1"/>
</dbReference>
<reference evidence="5 6" key="1">
    <citation type="submission" date="2018-11" db="EMBL/GenBank/DDBJ databases">
        <title>Genome sequence of Apiotrichum porosum DSM 27194.</title>
        <authorList>
            <person name="Aliyu H."/>
            <person name="Gorte O."/>
            <person name="Ochsenreither K."/>
        </authorList>
    </citation>
    <scope>NUCLEOTIDE SEQUENCE [LARGE SCALE GENOMIC DNA]</scope>
    <source>
        <strain evidence="5 6">DSM 27194</strain>
    </source>
</reference>
<evidence type="ECO:0000313" key="6">
    <source>
        <dbReference type="Proteomes" id="UP000279236"/>
    </source>
</evidence>
<dbReference type="Proteomes" id="UP000279236">
    <property type="component" value="Unassembled WGS sequence"/>
</dbReference>
<comment type="similarity">
    <text evidence="1">Belongs to the NAD(P)-dependent epimerase/dehydratase family.</text>
</comment>
<keyword evidence="2" id="KW-0560">Oxidoreductase</keyword>
<proteinExistence type="inferred from homology"/>
<dbReference type="AlphaFoldDB" id="A0A427XNM6"/>
<evidence type="ECO:0000259" key="4">
    <source>
        <dbReference type="Pfam" id="PF01370"/>
    </source>
</evidence>
<dbReference type="RefSeq" id="XP_028475321.1">
    <property type="nucleotide sequence ID" value="XM_028624249.1"/>
</dbReference>
<evidence type="ECO:0000256" key="2">
    <source>
        <dbReference type="ARBA" id="ARBA00023002"/>
    </source>
</evidence>
<dbReference type="PANTHER" id="PTHR43103">
    <property type="entry name" value="NUCLEOSIDE-DIPHOSPHATE-SUGAR EPIMERASE"/>
    <property type="match status" value="1"/>
</dbReference>
<dbReference type="OrthoDB" id="202470at2759"/>
<name>A0A427XNM6_9TREE</name>
<dbReference type="SUPFAM" id="SSF51735">
    <property type="entry name" value="NAD(P)-binding Rossmann-fold domains"/>
    <property type="match status" value="1"/>
</dbReference>
<feature type="domain" description="NAD-dependent epimerase/dehydratase" evidence="4">
    <location>
        <begin position="9"/>
        <end position="193"/>
    </location>
</feature>
<dbReference type="PANTHER" id="PTHR43103:SF5">
    <property type="entry name" value="4-EPIMERASE, PUTATIVE (AFU_ORTHOLOGUE AFUA_7G00360)-RELATED"/>
    <property type="match status" value="1"/>
</dbReference>
<dbReference type="InterPro" id="IPR036291">
    <property type="entry name" value="NAD(P)-bd_dom_sf"/>
</dbReference>